<reference evidence="1" key="1">
    <citation type="journal article" date="2002" name="Nature">
        <title>The genome sequence and structure of rice chromosome 1.</title>
        <authorList>
            <person name="Sasaki T."/>
            <person name="Matsumoto T."/>
            <person name="Yamamoto K."/>
            <person name="Sakata K."/>
            <person name="Baba T."/>
            <person name="Katayose Y."/>
            <person name="Wu J."/>
            <person name="Niimura Y."/>
            <person name="Cheng Z."/>
            <person name="Nagamura Y."/>
            <person name="Antonio B.A."/>
            <person name="Kanamori H."/>
            <person name="Hosokawa S."/>
            <person name="Masukawa M."/>
            <person name="Arikawa K."/>
            <person name="Chiden Y."/>
            <person name="Hayashi M."/>
            <person name="Okamoto M."/>
            <person name="Ando T."/>
            <person name="Aoki H."/>
            <person name="Arita K."/>
            <person name="Hamada M."/>
            <person name="Harada C."/>
            <person name="Hijishita S."/>
            <person name="Honda M."/>
            <person name="Ichikawa Y."/>
            <person name="Idonuma A."/>
            <person name="Iijima M."/>
            <person name="Ikeda M."/>
            <person name="Ikeno M."/>
            <person name="Itoh S."/>
            <person name="Itoh T."/>
            <person name="Itoh Y."/>
            <person name="Itoh Y."/>
            <person name="Iwabuchi A."/>
            <person name="Kamiya K."/>
            <person name="Karasawa W."/>
            <person name="Katagiri S."/>
            <person name="Kikuta A."/>
            <person name="Kobayashi N."/>
            <person name="Kono I."/>
            <person name="Machita K."/>
            <person name="Maehara T."/>
            <person name="Mizuno H."/>
            <person name="Mizubayashi T."/>
            <person name="Mukai Y."/>
            <person name="Nagasaki H."/>
            <person name="Nakashima M."/>
            <person name="Nakama Y."/>
            <person name="Nakamichi Y."/>
            <person name="Nakamura M."/>
            <person name="Namiki N."/>
            <person name="Negishi M."/>
            <person name="Ohta I."/>
            <person name="Ono N."/>
            <person name="Saji S."/>
            <person name="Sakai K."/>
            <person name="Shibata M."/>
            <person name="Shimokawa T."/>
            <person name="Shomura A."/>
            <person name="Song J."/>
            <person name="Takazaki Y."/>
            <person name="Terasawa K."/>
            <person name="Tsuji K."/>
            <person name="Waki K."/>
            <person name="Yamagata H."/>
            <person name="Yamane H."/>
            <person name="Yoshiki S."/>
            <person name="Yoshihara R."/>
            <person name="Yukawa K."/>
            <person name="Zhong H."/>
            <person name="Iwama H."/>
            <person name="Endo T."/>
            <person name="Ito H."/>
            <person name="Hahn J.H."/>
            <person name="Kim H.I."/>
            <person name="Eun M.Y."/>
            <person name="Yano M."/>
            <person name="Jiang J."/>
            <person name="Gojobori T."/>
        </authorList>
    </citation>
    <scope>NUCLEOTIDE SEQUENCE [LARGE SCALE GENOMIC DNA]</scope>
</reference>
<dbReference type="Proteomes" id="UP000817658">
    <property type="component" value="Chromosome 1"/>
</dbReference>
<evidence type="ECO:0000313" key="1">
    <source>
        <dbReference type="EMBL" id="BAB21113.1"/>
    </source>
</evidence>
<dbReference type="EMBL" id="AP002872">
    <property type="protein sequence ID" value="BAB21113.1"/>
    <property type="molecule type" value="Genomic_DNA"/>
</dbReference>
<dbReference type="AlphaFoldDB" id="Q9AX65"/>
<accession>Q9AX65</accession>
<name>Q9AX65_ORYSJ</name>
<organism evidence="1">
    <name type="scientific">Oryza sativa subsp. japonica</name>
    <name type="common">Rice</name>
    <dbReference type="NCBI Taxonomy" id="39947"/>
    <lineage>
        <taxon>Eukaryota</taxon>
        <taxon>Viridiplantae</taxon>
        <taxon>Streptophyta</taxon>
        <taxon>Embryophyta</taxon>
        <taxon>Tracheophyta</taxon>
        <taxon>Spermatophyta</taxon>
        <taxon>Magnoliopsida</taxon>
        <taxon>Liliopsida</taxon>
        <taxon>Poales</taxon>
        <taxon>Poaceae</taxon>
        <taxon>BOP clade</taxon>
        <taxon>Oryzoideae</taxon>
        <taxon>Oryzeae</taxon>
        <taxon>Oryzinae</taxon>
        <taxon>Oryza</taxon>
        <taxon>Oryza sativa</taxon>
    </lineage>
</organism>
<sequence>MAMQRLNGRREKVHSLETTVANPSTRSIGGEIDFVNHQSEKTTFRVAILRLTDLKKCVIQLRNHNSLAAHRRSLLFSVKPTTTPTAKLTALIFVQVDRETTRPQSHMDHEKQKLPQICCNTTHSRDGYGQTARRRRLAARGRWQRRTDSGDGDQVVTEKILARRFNSPLHARIERQADELGRRSCETEILGVGGQGEGEVAGAMAVALGRRSRKSATLTLSSSTNITPTPILRGMCGVHSYNQTL</sequence>
<gene>
    <name evidence="1" type="primary">P0416D03.3</name>
</gene>
<protein>
    <submittedName>
        <fullName evidence="1">Uncharacterized protein P0416D03.3</fullName>
    </submittedName>
</protein>
<proteinExistence type="predicted"/>